<sequence>MPDGWAVLALCGASLLAGWVDAVGGGGGLVQLPALLVLAPGASPVQVLATNKLSGACGTAVAAWTYLRRVRPDLRTALPMAGAALLGSAGGAGCASLLPESAFRPLVVVLVVLVGAYTALRPDLGGTSALRWSGRSHYVAAVAAAVTIGFYDGIFGPGTGSFLTFALVALLGYSFVQSSAKARIVNLATNVGALVVFVSQGAPMYRLGLAMAACNVVGGRLGALTAIERGSRFVRTVFLAVVALLLVRLGVDLVD</sequence>
<gene>
    <name evidence="9" type="ORF">CLV35_1062</name>
</gene>
<keyword evidence="5 8" id="KW-0812">Transmembrane</keyword>
<dbReference type="InterPro" id="IPR052017">
    <property type="entry name" value="TSUP"/>
</dbReference>
<dbReference type="GO" id="GO:0005886">
    <property type="term" value="C:plasma membrane"/>
    <property type="evidence" value="ECO:0007669"/>
    <property type="project" value="UniProtKB-SubCell"/>
</dbReference>
<feature type="transmembrane region" description="Helical" evidence="8">
    <location>
        <begin position="78"/>
        <end position="98"/>
    </location>
</feature>
<keyword evidence="3" id="KW-0813">Transport</keyword>
<dbReference type="OrthoDB" id="554695at2"/>
<feature type="transmembrane region" description="Helical" evidence="8">
    <location>
        <begin position="157"/>
        <end position="176"/>
    </location>
</feature>
<evidence type="ECO:0000256" key="7">
    <source>
        <dbReference type="ARBA" id="ARBA00023136"/>
    </source>
</evidence>
<dbReference type="Proteomes" id="UP000281955">
    <property type="component" value="Unassembled WGS sequence"/>
</dbReference>
<accession>A0A420XR45</accession>
<name>A0A420XR45_9ACTN</name>
<keyword evidence="7 8" id="KW-0472">Membrane</keyword>
<evidence type="ECO:0000256" key="5">
    <source>
        <dbReference type="ARBA" id="ARBA00022692"/>
    </source>
</evidence>
<evidence type="ECO:0000256" key="6">
    <source>
        <dbReference type="ARBA" id="ARBA00022989"/>
    </source>
</evidence>
<proteinExistence type="inferred from homology"/>
<evidence type="ECO:0000256" key="1">
    <source>
        <dbReference type="ARBA" id="ARBA00004651"/>
    </source>
</evidence>
<dbReference type="RefSeq" id="WP_121192426.1">
    <property type="nucleotide sequence ID" value="NZ_RBWV01000010.1"/>
</dbReference>
<evidence type="ECO:0000256" key="3">
    <source>
        <dbReference type="ARBA" id="ARBA00022448"/>
    </source>
</evidence>
<evidence type="ECO:0000256" key="4">
    <source>
        <dbReference type="ARBA" id="ARBA00022475"/>
    </source>
</evidence>
<dbReference type="PANTHER" id="PTHR30269">
    <property type="entry name" value="TRANSMEMBRANE PROTEIN YFCA"/>
    <property type="match status" value="1"/>
</dbReference>
<comment type="similarity">
    <text evidence="2 8">Belongs to the 4-toluene sulfonate uptake permease (TSUP) (TC 2.A.102) family.</text>
</comment>
<feature type="transmembrane region" description="Helical" evidence="8">
    <location>
        <begin position="233"/>
        <end position="251"/>
    </location>
</feature>
<keyword evidence="4 8" id="KW-1003">Cell membrane</keyword>
<dbReference type="EMBL" id="RBWV01000010">
    <property type="protein sequence ID" value="RKS77376.1"/>
    <property type="molecule type" value="Genomic_DNA"/>
</dbReference>
<dbReference type="PANTHER" id="PTHR30269:SF0">
    <property type="entry name" value="MEMBRANE TRANSPORTER PROTEIN YFCA-RELATED"/>
    <property type="match status" value="1"/>
</dbReference>
<feature type="transmembrane region" description="Helical" evidence="8">
    <location>
        <begin position="104"/>
        <end position="120"/>
    </location>
</feature>
<evidence type="ECO:0000256" key="8">
    <source>
        <dbReference type="RuleBase" id="RU363041"/>
    </source>
</evidence>
<dbReference type="InParanoid" id="A0A420XR45"/>
<keyword evidence="10" id="KW-1185">Reference proteome</keyword>
<comment type="caution">
    <text evidence="9">The sequence shown here is derived from an EMBL/GenBank/DDBJ whole genome shotgun (WGS) entry which is preliminary data.</text>
</comment>
<comment type="subcellular location">
    <subcellularLocation>
        <location evidence="1 8">Cell membrane</location>
        <topology evidence="1 8">Multi-pass membrane protein</topology>
    </subcellularLocation>
</comment>
<keyword evidence="6 8" id="KW-1133">Transmembrane helix</keyword>
<evidence type="ECO:0000256" key="2">
    <source>
        <dbReference type="ARBA" id="ARBA00009142"/>
    </source>
</evidence>
<protein>
    <recommendedName>
        <fullName evidence="8">Probable membrane transporter protein</fullName>
    </recommendedName>
</protein>
<evidence type="ECO:0000313" key="10">
    <source>
        <dbReference type="Proteomes" id="UP000281955"/>
    </source>
</evidence>
<reference evidence="9 10" key="1">
    <citation type="submission" date="2018-10" db="EMBL/GenBank/DDBJ databases">
        <title>Genomic Encyclopedia of Archaeal and Bacterial Type Strains, Phase II (KMG-II): from individual species to whole genera.</title>
        <authorList>
            <person name="Goeker M."/>
        </authorList>
    </citation>
    <scope>NUCLEOTIDE SEQUENCE [LARGE SCALE GENOMIC DNA]</scope>
    <source>
        <strain evidence="9 10">RP-AC37</strain>
    </source>
</reference>
<evidence type="ECO:0000313" key="9">
    <source>
        <dbReference type="EMBL" id="RKS77376.1"/>
    </source>
</evidence>
<dbReference type="InterPro" id="IPR002781">
    <property type="entry name" value="TM_pro_TauE-like"/>
</dbReference>
<dbReference type="AlphaFoldDB" id="A0A420XR45"/>
<organism evidence="9 10">
    <name type="scientific">Motilibacter peucedani</name>
    <dbReference type="NCBI Taxonomy" id="598650"/>
    <lineage>
        <taxon>Bacteria</taxon>
        <taxon>Bacillati</taxon>
        <taxon>Actinomycetota</taxon>
        <taxon>Actinomycetes</taxon>
        <taxon>Motilibacterales</taxon>
        <taxon>Motilibacteraceae</taxon>
        <taxon>Motilibacter</taxon>
    </lineage>
</organism>
<dbReference type="Pfam" id="PF01925">
    <property type="entry name" value="TauE"/>
    <property type="match status" value="1"/>
</dbReference>